<reference evidence="1" key="1">
    <citation type="journal article" date="2014" name="Genome Announc.">
        <title>De novo whole-genome sequence and genome annotation of Lichtheimia ramosa.</title>
        <authorList>
            <person name="Linde J."/>
            <person name="Schwartze V."/>
            <person name="Binder U."/>
            <person name="Lass-Florl C."/>
            <person name="Voigt K."/>
            <person name="Horn F."/>
        </authorList>
    </citation>
    <scope>NUCLEOTIDE SEQUENCE</scope>
    <source>
        <strain evidence="1">JMRC FSU:6197</strain>
    </source>
</reference>
<evidence type="ECO:0000313" key="1">
    <source>
        <dbReference type="EMBL" id="CDS06442.1"/>
    </source>
</evidence>
<accession>A0A077WII9</accession>
<dbReference type="SUPFAM" id="SSF52047">
    <property type="entry name" value="RNI-like"/>
    <property type="match status" value="1"/>
</dbReference>
<dbReference type="InterPro" id="IPR032675">
    <property type="entry name" value="LRR_dom_sf"/>
</dbReference>
<evidence type="ECO:0008006" key="2">
    <source>
        <dbReference type="Google" id="ProtNLM"/>
    </source>
</evidence>
<dbReference type="OrthoDB" id="2296915at2759"/>
<name>A0A077WII9_9FUNG</name>
<dbReference type="EMBL" id="LK023320">
    <property type="protein sequence ID" value="CDS06442.1"/>
    <property type="molecule type" value="Genomic_DNA"/>
</dbReference>
<gene>
    <name evidence="1" type="ORF">LRAMOSA08970</name>
</gene>
<protein>
    <recommendedName>
        <fullName evidence="2">F-box domain-containing protein</fullName>
    </recommendedName>
</protein>
<sequence>MSQNAVLLLNKYHRTLQHITWYFKSDSNEDIYSIQFPQLKKLCLIDSGWWILRNAPMLEELDITSKTISTNPAIFNTTPTNLRKLRILLSNGRYLSRNIAVARYIYSFSQQSQLQHIDISIDSHDNTQDVLDAICHLHQLRRLSINLLEDRHSYAREPMVWNSHAMEQFLDTLSQSSSQLSCLEIRYKNAPSSYSINALKRLEYLKQFAFSIDGIDDDYSFWNAIQTMPQLETISIYPTSAVKKDDINFLIHHRPSMKIIISGYFTPF</sequence>
<dbReference type="AlphaFoldDB" id="A0A077WII9"/>
<dbReference type="Gene3D" id="3.80.10.10">
    <property type="entry name" value="Ribonuclease Inhibitor"/>
    <property type="match status" value="1"/>
</dbReference>
<organism evidence="1">
    <name type="scientific">Lichtheimia ramosa</name>
    <dbReference type="NCBI Taxonomy" id="688394"/>
    <lineage>
        <taxon>Eukaryota</taxon>
        <taxon>Fungi</taxon>
        <taxon>Fungi incertae sedis</taxon>
        <taxon>Mucoromycota</taxon>
        <taxon>Mucoromycotina</taxon>
        <taxon>Mucoromycetes</taxon>
        <taxon>Mucorales</taxon>
        <taxon>Lichtheimiaceae</taxon>
        <taxon>Lichtheimia</taxon>
    </lineage>
</organism>
<proteinExistence type="predicted"/>